<sequence length="458" mass="51547">MPETTLLCWMPRMLALDYALPVCSLAVHVSNVSACSCRRSWPHIPVVSIPEDLTVKIALSLKYEINRSLAVLREIALGRDLKKFLAVIAGLLVISIVGNCTNFLTFFYIVFITLHTVPFLYDKHEDQVDAFGEKAAAKFKKHYAVVHAKYLSKIPKGPLKDKKIPRCFGNLLHFLVLGNDISIWSSRQRGASQSQKSGELPKKLAWPTSLSPSSSKGNNLSEWSMKLKTLRRLYGYLDISDGLSDGLEVGLTNYAAVLSLSANKNSPSVAHCIACSSLMFSFLRKYWSLWLLAKLALPLSSTTKRTTMNGKKGSSIQINICLPPNATPQSESMKKSTKDHNGKATIPMRKLMMEVWEFAREDTDRMTFSLKVGLGCLLVYLLILIQAPYQAFDTNFILEKVEVRQRWRTRAQGRSAALLRATATARARMPTLEFLWPMIGVGAQIRRGKRRRHVERRR</sequence>
<evidence type="ECO:0000256" key="3">
    <source>
        <dbReference type="ARBA" id="ARBA00022824"/>
    </source>
</evidence>
<feature type="transmembrane region" description="Helical" evidence="6">
    <location>
        <begin position="84"/>
        <end position="114"/>
    </location>
</feature>
<proteinExistence type="predicted"/>
<dbReference type="Pfam" id="PF11744">
    <property type="entry name" value="ALMT"/>
    <property type="match status" value="1"/>
</dbReference>
<dbReference type="PANTHER" id="PTHR10994">
    <property type="entry name" value="RETICULON"/>
    <property type="match status" value="1"/>
</dbReference>
<accession>A0A8J5GTN1</accession>
<dbReference type="Proteomes" id="UP000734854">
    <property type="component" value="Unassembled WGS sequence"/>
</dbReference>
<evidence type="ECO:0000256" key="6">
    <source>
        <dbReference type="RuleBase" id="RU363132"/>
    </source>
</evidence>
<dbReference type="InterPro" id="IPR020966">
    <property type="entry name" value="ALMT"/>
</dbReference>
<comment type="caution">
    <text evidence="10">The sequence shown here is derived from an EMBL/GenBank/DDBJ whole genome shotgun (WGS) entry which is preliminary data.</text>
</comment>
<keyword evidence="11" id="KW-1185">Reference proteome</keyword>
<feature type="region of interest" description="Disordered" evidence="7">
    <location>
        <begin position="193"/>
        <end position="219"/>
    </location>
</feature>
<keyword evidence="3 6" id="KW-0256">Endoplasmic reticulum</keyword>
<comment type="subcellular location">
    <subcellularLocation>
        <location evidence="1 6">Endoplasmic reticulum membrane</location>
        <topology evidence="1 6">Multi-pass membrane protein</topology>
    </subcellularLocation>
</comment>
<protein>
    <recommendedName>
        <fullName evidence="6">Reticulon-like protein</fullName>
    </recommendedName>
</protein>
<evidence type="ECO:0000256" key="2">
    <source>
        <dbReference type="ARBA" id="ARBA00022692"/>
    </source>
</evidence>
<dbReference type="PROSITE" id="PS50845">
    <property type="entry name" value="RETICULON"/>
    <property type="match status" value="1"/>
</dbReference>
<keyword evidence="8" id="KW-0732">Signal</keyword>
<dbReference type="PANTHER" id="PTHR10994:SF190">
    <property type="entry name" value="RETICULON-LIKE PROTEIN"/>
    <property type="match status" value="1"/>
</dbReference>
<feature type="domain" description="Reticulon" evidence="9">
    <location>
        <begin position="1"/>
        <end position="165"/>
    </location>
</feature>
<feature type="signal peptide" evidence="8">
    <location>
        <begin position="1"/>
        <end position="15"/>
    </location>
</feature>
<dbReference type="AlphaFoldDB" id="A0A8J5GTN1"/>
<feature type="chain" id="PRO_5035246722" description="Reticulon-like protein" evidence="8">
    <location>
        <begin position="16"/>
        <end position="458"/>
    </location>
</feature>
<dbReference type="EMBL" id="JACMSC010000007">
    <property type="protein sequence ID" value="KAG6514148.1"/>
    <property type="molecule type" value="Genomic_DNA"/>
</dbReference>
<reference evidence="10 11" key="1">
    <citation type="submission" date="2020-08" db="EMBL/GenBank/DDBJ databases">
        <title>Plant Genome Project.</title>
        <authorList>
            <person name="Zhang R.-G."/>
        </authorList>
    </citation>
    <scope>NUCLEOTIDE SEQUENCE [LARGE SCALE GENOMIC DNA]</scope>
    <source>
        <tissue evidence="10">Rhizome</tissue>
    </source>
</reference>
<evidence type="ECO:0000313" key="10">
    <source>
        <dbReference type="EMBL" id="KAG6514148.1"/>
    </source>
</evidence>
<evidence type="ECO:0000256" key="7">
    <source>
        <dbReference type="SAM" id="MobiDB-lite"/>
    </source>
</evidence>
<dbReference type="InterPro" id="IPR045064">
    <property type="entry name" value="Reticulon-like"/>
</dbReference>
<keyword evidence="5 6" id="KW-0472">Membrane</keyword>
<evidence type="ECO:0000256" key="1">
    <source>
        <dbReference type="ARBA" id="ARBA00004477"/>
    </source>
</evidence>
<feature type="compositionally biased region" description="Polar residues" evidence="7">
    <location>
        <begin position="208"/>
        <end position="219"/>
    </location>
</feature>
<gene>
    <name evidence="10" type="ORF">ZIOFF_024489</name>
</gene>
<dbReference type="GO" id="GO:0015743">
    <property type="term" value="P:malate transport"/>
    <property type="evidence" value="ECO:0007669"/>
    <property type="project" value="InterPro"/>
</dbReference>
<dbReference type="GO" id="GO:0005789">
    <property type="term" value="C:endoplasmic reticulum membrane"/>
    <property type="evidence" value="ECO:0007669"/>
    <property type="project" value="UniProtKB-SubCell"/>
</dbReference>
<evidence type="ECO:0000259" key="9">
    <source>
        <dbReference type="PROSITE" id="PS50845"/>
    </source>
</evidence>
<dbReference type="Pfam" id="PF02453">
    <property type="entry name" value="Reticulon"/>
    <property type="match status" value="1"/>
</dbReference>
<name>A0A8J5GTN1_ZINOF</name>
<evidence type="ECO:0000313" key="11">
    <source>
        <dbReference type="Proteomes" id="UP000734854"/>
    </source>
</evidence>
<comment type="caution">
    <text evidence="6">Lacks conserved residue(s) required for the propagation of feature annotation.</text>
</comment>
<evidence type="ECO:0000256" key="8">
    <source>
        <dbReference type="SAM" id="SignalP"/>
    </source>
</evidence>
<evidence type="ECO:0000256" key="5">
    <source>
        <dbReference type="ARBA" id="ARBA00023136"/>
    </source>
</evidence>
<evidence type="ECO:0000256" key="4">
    <source>
        <dbReference type="ARBA" id="ARBA00022989"/>
    </source>
</evidence>
<dbReference type="InterPro" id="IPR003388">
    <property type="entry name" value="Reticulon"/>
</dbReference>
<keyword evidence="2 6" id="KW-0812">Transmembrane</keyword>
<keyword evidence="4 6" id="KW-1133">Transmembrane helix</keyword>
<dbReference type="GO" id="GO:0009617">
    <property type="term" value="P:response to bacterium"/>
    <property type="evidence" value="ECO:0007669"/>
    <property type="project" value="InterPro"/>
</dbReference>
<organism evidence="10 11">
    <name type="scientific">Zingiber officinale</name>
    <name type="common">Ginger</name>
    <name type="synonym">Amomum zingiber</name>
    <dbReference type="NCBI Taxonomy" id="94328"/>
    <lineage>
        <taxon>Eukaryota</taxon>
        <taxon>Viridiplantae</taxon>
        <taxon>Streptophyta</taxon>
        <taxon>Embryophyta</taxon>
        <taxon>Tracheophyta</taxon>
        <taxon>Spermatophyta</taxon>
        <taxon>Magnoliopsida</taxon>
        <taxon>Liliopsida</taxon>
        <taxon>Zingiberales</taxon>
        <taxon>Zingiberaceae</taxon>
        <taxon>Zingiber</taxon>
    </lineage>
</organism>